<feature type="region of interest" description="Disordered" evidence="11">
    <location>
        <begin position="1"/>
        <end position="93"/>
    </location>
</feature>
<dbReference type="GO" id="GO:0005524">
    <property type="term" value="F:ATP binding"/>
    <property type="evidence" value="ECO:0007669"/>
    <property type="project" value="UniProtKB-KW"/>
</dbReference>
<reference evidence="14 15" key="1">
    <citation type="submission" date="2019-01" db="EMBL/GenBank/DDBJ databases">
        <title>Genome sequencing of the rare red list fungi Fomitopsis rosea.</title>
        <authorList>
            <person name="Buettner E."/>
            <person name="Kellner H."/>
        </authorList>
    </citation>
    <scope>NUCLEOTIDE SEQUENCE [LARGE SCALE GENOMIC DNA]</scope>
    <source>
        <strain evidence="14 15">DSM 105464</strain>
    </source>
</reference>
<feature type="compositionally biased region" description="Acidic residues" evidence="11">
    <location>
        <begin position="42"/>
        <end position="62"/>
    </location>
</feature>
<dbReference type="FunFam" id="3.30.930.10:FF:000013">
    <property type="entry name" value="Aspartate--tRNA ligase, cytoplasmic"/>
    <property type="match status" value="1"/>
</dbReference>
<dbReference type="GO" id="GO:0017101">
    <property type="term" value="C:aminoacyl-tRNA synthetase multienzyme complex"/>
    <property type="evidence" value="ECO:0007669"/>
    <property type="project" value="TreeGrafter"/>
</dbReference>
<dbReference type="EMBL" id="SEKV01000376">
    <property type="protein sequence ID" value="TFY58177.1"/>
    <property type="molecule type" value="Genomic_DNA"/>
</dbReference>
<dbReference type="PRINTS" id="PR01042">
    <property type="entry name" value="TRNASYNTHASP"/>
</dbReference>
<protein>
    <recommendedName>
        <fullName evidence="3">aspartate--tRNA ligase</fullName>
        <ecNumber evidence="3">6.1.1.12</ecNumber>
    </recommendedName>
</protein>
<dbReference type="PANTHER" id="PTHR43450">
    <property type="entry name" value="ASPARTYL-TRNA SYNTHETASE"/>
    <property type="match status" value="1"/>
</dbReference>
<evidence type="ECO:0000259" key="13">
    <source>
        <dbReference type="PROSITE" id="PS50862"/>
    </source>
</evidence>
<feature type="region of interest" description="Disordered" evidence="11">
    <location>
        <begin position="409"/>
        <end position="582"/>
    </location>
</feature>
<proteinExistence type="inferred from homology"/>
<dbReference type="Pfam" id="PF09924">
    <property type="entry name" value="LPG_synthase_C"/>
    <property type="match status" value="1"/>
</dbReference>
<keyword evidence="6" id="KW-0547">Nucleotide-binding</keyword>
<evidence type="ECO:0000256" key="12">
    <source>
        <dbReference type="SAM" id="Phobius"/>
    </source>
</evidence>
<evidence type="ECO:0000256" key="4">
    <source>
        <dbReference type="ARBA" id="ARBA00022490"/>
    </source>
</evidence>
<dbReference type="InterPro" id="IPR024320">
    <property type="entry name" value="LPG_synthase_C"/>
</dbReference>
<evidence type="ECO:0000256" key="10">
    <source>
        <dbReference type="ARBA" id="ARBA00047904"/>
    </source>
</evidence>
<feature type="compositionally biased region" description="Polar residues" evidence="11">
    <location>
        <begin position="12"/>
        <end position="25"/>
    </location>
</feature>
<keyword evidence="12" id="KW-0812">Transmembrane</keyword>
<comment type="catalytic activity">
    <reaction evidence="10">
        <text>tRNA(Asp) + L-aspartate + ATP = L-aspartyl-tRNA(Asp) + AMP + diphosphate</text>
        <dbReference type="Rhea" id="RHEA:19649"/>
        <dbReference type="Rhea" id="RHEA-COMP:9660"/>
        <dbReference type="Rhea" id="RHEA-COMP:9678"/>
        <dbReference type="ChEBI" id="CHEBI:29991"/>
        <dbReference type="ChEBI" id="CHEBI:30616"/>
        <dbReference type="ChEBI" id="CHEBI:33019"/>
        <dbReference type="ChEBI" id="CHEBI:78442"/>
        <dbReference type="ChEBI" id="CHEBI:78516"/>
        <dbReference type="ChEBI" id="CHEBI:456215"/>
        <dbReference type="EC" id="6.1.1.12"/>
    </reaction>
</comment>
<dbReference type="Gene3D" id="3.30.930.10">
    <property type="entry name" value="Bira Bifunctional Protein, Domain 2"/>
    <property type="match status" value="1"/>
</dbReference>
<dbReference type="HAMAP" id="MF_02075">
    <property type="entry name" value="Asp_tRNA_synth_type2"/>
    <property type="match status" value="1"/>
</dbReference>
<evidence type="ECO:0000256" key="7">
    <source>
        <dbReference type="ARBA" id="ARBA00022840"/>
    </source>
</evidence>
<sequence length="1417" mass="159609">MPHPNRPLANIFVSSRSDRLNTPVQVLTPRTPHSRNGRAEEGFTEVELDDLPEYDEEEEEDAFLSPGRTPSSVSPGPASTAFPPGYRSRGDDREILGPKVRMCPSGLMLAERLVYLSGAFFVFGIFALFYMAFQRDLEDNGFGLAINYRHYYVFPLTGAQYAHECERISWFKEGLNYWDPPLSGPTDVVHHDRRLKMHGHSPICSSTVTYQLDGHAGLATDLALMAQVAALARERNSTFFIDDTYWTRGRWVDYFEDPIKLYPGPEPGCRRPPPEELVACPRSARHWVVNSHTAKYHLNSQFSERYEDSSAQGINRRRPIYDHAARSLAEIIRPDAHNSALIRTARSEIASILSLPHDSHSKYAPYIGVQLVHEHSISHNTSTPSLKAYVQAMHDIWTRLYPNHPIPLDSDTTAHFPGPDTPLHDPLPPPYIPPPPPCIPSMSSIKRVFHRARESISSKGSVRAKTPDSPDGSSTPSNGHAHPLLNGHAKANGAPTTAEVDSTNAEGKTAAQRQQEEAEILKTHELRRPSTEGRRRLSFTEEKVQRAHEREKHDEQEESERKERRKRWHDEDPLRDNYGDLPLNMSQVELPPDLNSLISIADTPEGEHVKFRARVHHIRPLGSKIVFLIFRSQLTTLQGVLIEEEGQVSQNMVRWAEGLNRESIVVVEGMVQKPKDGQEELFVVTGPASTLPFQVEDAARPEEYYRREGAHFPRVNQKTRLANRVLDLRSPVNQAIFRVRAGICTLFREYLLAHQFLEIQSSKFQESGTESGAAVFKVDYFRRPAFLAQSPQLAKQICIAADMERVFEIGPVFRAENSNTHRHLTEFTGLDLEMQFDNHYHEVLDMLDGMLKFIFRGLQERFRDEIAVVKTQFPHEDLVILDETPRIKFADGIKMLKEAGYTDDDGEEPDEYEDLTTNAERRLGQLVKEKYGADYYVLDKFPLDVRPFYTMPDPEDDKLSNSFDIFLRGEEILSGGQRVHVAPMLEERMKAAGVDPDQMKDYVNGFRWGCPPHGGGGIGLERAAMLFLKLGDIRYASLLPRDPRSFGRSGQDLAEMSMAAATHQILHGPEATTYQEGIPHGDLPPLEDLVAKYGDSTNTSWIDPSWTVWRDLRTGAAVGYIPQNGFAVAFGDPLCDQKQTPGVIERYLKFVRGEGLKPVWCCVEHDVERFLADSLGWSAIIAVAEERLNPTEVDPANNDKTVRRKIRRAEREGVKIVEVDGEPEGKAREMLEKRCKEWEESRKGTQIHLTGVRPWDDVKHRKYFYALDAEGNPCAMVVLAQLATTHGFQIKWALEFPGAPLGAIEYILSYVIKKLGDAGVTTATFGAGAIDRLQRVENVGGLRVRTLEKTYNGLNSTFSLGGKGDFRQKFGVQQEPLYICYPKSGLGVKGIEAIMGALQKPKPSDTPADQRATKTSS</sequence>
<dbReference type="Pfam" id="PF00152">
    <property type="entry name" value="tRNA-synt_2"/>
    <property type="match status" value="1"/>
</dbReference>
<keyword evidence="8" id="KW-0648">Protein biosynthesis</keyword>
<comment type="similarity">
    <text evidence="2">Belongs to the class-II aminoacyl-tRNA synthetase family. Type 2 subfamily.</text>
</comment>
<dbReference type="SUPFAM" id="SSF55681">
    <property type="entry name" value="Class II aaRS and biotin synthetases"/>
    <property type="match status" value="1"/>
</dbReference>
<evidence type="ECO:0000256" key="11">
    <source>
        <dbReference type="SAM" id="MobiDB-lite"/>
    </source>
</evidence>
<keyword evidence="7" id="KW-0067">ATP-binding</keyword>
<feature type="compositionally biased region" description="Pro residues" evidence="11">
    <location>
        <begin position="425"/>
        <end position="439"/>
    </location>
</feature>
<evidence type="ECO:0000256" key="3">
    <source>
        <dbReference type="ARBA" id="ARBA00012841"/>
    </source>
</evidence>
<keyword evidence="9" id="KW-0030">Aminoacyl-tRNA synthetase</keyword>
<dbReference type="InterPro" id="IPR045864">
    <property type="entry name" value="aa-tRNA-synth_II/BPL/LPL"/>
</dbReference>
<dbReference type="PROSITE" id="PS50862">
    <property type="entry name" value="AA_TRNA_LIGASE_II"/>
    <property type="match status" value="1"/>
</dbReference>
<dbReference type="GO" id="GO:0006422">
    <property type="term" value="P:aspartyl-tRNA aminoacylation"/>
    <property type="evidence" value="ECO:0007669"/>
    <property type="project" value="InterPro"/>
</dbReference>
<dbReference type="Proteomes" id="UP000298390">
    <property type="component" value="Unassembled WGS sequence"/>
</dbReference>
<dbReference type="GO" id="GO:0003723">
    <property type="term" value="F:RNA binding"/>
    <property type="evidence" value="ECO:0007669"/>
    <property type="project" value="TreeGrafter"/>
</dbReference>
<dbReference type="EC" id="6.1.1.12" evidence="3"/>
<name>A0A4Y9Y9E1_9APHY</name>
<dbReference type="NCBIfam" id="NF003483">
    <property type="entry name" value="PRK05159.1"/>
    <property type="match status" value="1"/>
</dbReference>
<feature type="compositionally biased region" description="Basic and acidic residues" evidence="11">
    <location>
        <begin position="514"/>
        <end position="578"/>
    </location>
</feature>
<dbReference type="SUPFAM" id="SSF50249">
    <property type="entry name" value="Nucleic acid-binding proteins"/>
    <property type="match status" value="1"/>
</dbReference>
<evidence type="ECO:0000313" key="15">
    <source>
        <dbReference type="Proteomes" id="UP000298390"/>
    </source>
</evidence>
<organism evidence="14 15">
    <name type="scientific">Rhodofomes roseus</name>
    <dbReference type="NCBI Taxonomy" id="34475"/>
    <lineage>
        <taxon>Eukaryota</taxon>
        <taxon>Fungi</taxon>
        <taxon>Dikarya</taxon>
        <taxon>Basidiomycota</taxon>
        <taxon>Agaricomycotina</taxon>
        <taxon>Agaricomycetes</taxon>
        <taxon>Polyporales</taxon>
        <taxon>Rhodofomes</taxon>
    </lineage>
</organism>
<evidence type="ECO:0000256" key="8">
    <source>
        <dbReference type="ARBA" id="ARBA00022917"/>
    </source>
</evidence>
<dbReference type="InterPro" id="IPR002312">
    <property type="entry name" value="Asp/Asn-tRNA-synth_IIb"/>
</dbReference>
<keyword evidence="5" id="KW-0436">Ligase</keyword>
<evidence type="ECO:0000256" key="6">
    <source>
        <dbReference type="ARBA" id="ARBA00022741"/>
    </source>
</evidence>
<dbReference type="InterPro" id="IPR012340">
    <property type="entry name" value="NA-bd_OB-fold"/>
</dbReference>
<keyword evidence="4" id="KW-0963">Cytoplasm</keyword>
<dbReference type="InterPro" id="IPR006195">
    <property type="entry name" value="aa-tRNA-synth_II"/>
</dbReference>
<gene>
    <name evidence="14" type="ORF">EVJ58_g6574</name>
</gene>
<dbReference type="InterPro" id="IPR004364">
    <property type="entry name" value="Aa-tRNA-synt_II"/>
</dbReference>
<dbReference type="STRING" id="34475.A0A4Y9Y9E1"/>
<evidence type="ECO:0000313" key="14">
    <source>
        <dbReference type="EMBL" id="TFY58177.1"/>
    </source>
</evidence>
<feature type="compositionally biased region" description="Low complexity" evidence="11">
    <location>
        <begin position="467"/>
        <end position="477"/>
    </location>
</feature>
<evidence type="ECO:0000256" key="5">
    <source>
        <dbReference type="ARBA" id="ARBA00022598"/>
    </source>
</evidence>
<keyword evidence="12" id="KW-0472">Membrane</keyword>
<dbReference type="PANTHER" id="PTHR43450:SF2">
    <property type="entry name" value="ASPARTATE--TRNA LIGASE"/>
    <property type="match status" value="1"/>
</dbReference>
<dbReference type="NCBIfam" id="TIGR00458">
    <property type="entry name" value="aspS_nondisc"/>
    <property type="match status" value="1"/>
</dbReference>
<dbReference type="CDD" id="cd04320">
    <property type="entry name" value="AspRS_cyto_N"/>
    <property type="match status" value="1"/>
</dbReference>
<dbReference type="GO" id="GO:0004815">
    <property type="term" value="F:aspartate-tRNA ligase activity"/>
    <property type="evidence" value="ECO:0007669"/>
    <property type="project" value="UniProtKB-EC"/>
</dbReference>
<keyword evidence="12" id="KW-1133">Transmembrane helix</keyword>
<comment type="subcellular location">
    <subcellularLocation>
        <location evidence="1">Cytoplasm</location>
    </subcellularLocation>
</comment>
<feature type="transmembrane region" description="Helical" evidence="12">
    <location>
        <begin position="113"/>
        <end position="133"/>
    </location>
</feature>
<feature type="domain" description="Aminoacyl-transfer RNA synthetases class-II family profile" evidence="13">
    <location>
        <begin position="737"/>
        <end position="1040"/>
    </location>
</feature>
<comment type="caution">
    <text evidence="14">The sequence shown here is derived from an EMBL/GenBank/DDBJ whole genome shotgun (WGS) entry which is preliminary data.</text>
</comment>
<accession>A0A4Y9Y9E1</accession>
<dbReference type="Gene3D" id="2.40.50.140">
    <property type="entry name" value="Nucleic acid-binding proteins"/>
    <property type="match status" value="1"/>
</dbReference>
<dbReference type="InterPro" id="IPR004523">
    <property type="entry name" value="Asp-tRNA_synthase_2"/>
</dbReference>
<evidence type="ECO:0000256" key="9">
    <source>
        <dbReference type="ARBA" id="ARBA00023146"/>
    </source>
</evidence>
<evidence type="ECO:0000256" key="2">
    <source>
        <dbReference type="ARBA" id="ARBA00005312"/>
    </source>
</evidence>
<evidence type="ECO:0000256" key="1">
    <source>
        <dbReference type="ARBA" id="ARBA00004496"/>
    </source>
</evidence>
<dbReference type="CDD" id="cd00776">
    <property type="entry name" value="AsxRS_core"/>
    <property type="match status" value="1"/>
</dbReference>
<dbReference type="GO" id="GO:0005829">
    <property type="term" value="C:cytosol"/>
    <property type="evidence" value="ECO:0007669"/>
    <property type="project" value="TreeGrafter"/>
</dbReference>